<evidence type="ECO:0000313" key="3">
    <source>
        <dbReference type="Proteomes" id="UP000195950"/>
    </source>
</evidence>
<dbReference type="EMBL" id="NFJX01000003">
    <property type="protein sequence ID" value="OUP21277.1"/>
    <property type="molecule type" value="Genomic_DNA"/>
</dbReference>
<protein>
    <submittedName>
        <fullName evidence="1">Uncharacterized protein</fullName>
    </submittedName>
</protein>
<dbReference type="Proteomes" id="UP000278164">
    <property type="component" value="Unassembled WGS sequence"/>
</dbReference>
<evidence type="ECO:0000313" key="4">
    <source>
        <dbReference type="Proteomes" id="UP000278164"/>
    </source>
</evidence>
<reference evidence="1" key="2">
    <citation type="journal article" date="2018" name="BMC Genomics">
        <title>Whole genome sequencing and function prediction of 133 gut anaerobes isolated from chicken caecum in pure cultures.</title>
        <authorList>
            <person name="Medvecky M."/>
            <person name="Cejkova D."/>
            <person name="Polansky O."/>
            <person name="Karasova D."/>
            <person name="Kubasova T."/>
            <person name="Cizek A."/>
            <person name="Rychlik I."/>
        </authorList>
    </citation>
    <scope>NUCLEOTIDE SEQUENCE</scope>
    <source>
        <strain evidence="1">An199</strain>
    </source>
</reference>
<reference evidence="3" key="1">
    <citation type="submission" date="2017-04" db="EMBL/GenBank/DDBJ databases">
        <title>Function of individual gut microbiota members based on whole genome sequencing of pure cultures obtained from chicken caecum.</title>
        <authorList>
            <person name="Medvecky M."/>
            <person name="Cejkova D."/>
            <person name="Polansky O."/>
            <person name="Karasova D."/>
            <person name="Kubasova T."/>
            <person name="Cizek A."/>
            <person name="Rychlik I."/>
        </authorList>
    </citation>
    <scope>NUCLEOTIDE SEQUENCE [LARGE SCALE GENOMIC DNA]</scope>
    <source>
        <strain evidence="3">An199</strain>
    </source>
</reference>
<evidence type="ECO:0000313" key="1">
    <source>
        <dbReference type="EMBL" id="OUP21277.1"/>
    </source>
</evidence>
<dbReference type="Proteomes" id="UP000195950">
    <property type="component" value="Unassembled WGS sequence"/>
</dbReference>
<reference evidence="2 4" key="3">
    <citation type="submission" date="2018-09" db="EMBL/GenBank/DDBJ databases">
        <title>Murine metabolic-syndrome-specific gut microbial biobank.</title>
        <authorList>
            <person name="Liu C."/>
        </authorList>
    </citation>
    <scope>NUCLEOTIDE SEQUENCE [LARGE SCALE GENOMIC DNA]</scope>
    <source>
        <strain evidence="2 4">8-P5</strain>
    </source>
</reference>
<accession>A0A1Y4ILS9</accession>
<dbReference type="AlphaFoldDB" id="A0A1Y4ILS9"/>
<comment type="caution">
    <text evidence="1">The sequence shown here is derived from an EMBL/GenBank/DDBJ whole genome shotgun (WGS) entry which is preliminary data.</text>
</comment>
<name>A0A1Y4ILS9_PARDI</name>
<dbReference type="EMBL" id="RAYI01000001">
    <property type="protein sequence ID" value="RLT75223.1"/>
    <property type="molecule type" value="Genomic_DNA"/>
</dbReference>
<sequence>MNNNNPYIQYIEAHPELQKKFNQIWIERFYQNNRIQEYLVKFYVLKHDDTYIGIVESERPYSATYLYYFPCRYINLCCYIYRQDFAEPYINRDYSKEEKEELQHLINMKDKYGIERFHDEHLIPIKYRHYFKNEIKHTNIQEWSKDLENNIQRTTAKEKYNTNNTSLNNIFHILEEHFDFKSLISKLLKEENCQKTDIKIQPKKKNKQKKATSKSKKSITPKYDPKTYFNKSIEEVGRLLSVNPFRLQTILNNRNKLGIESTKHILSAEEISLCKNTLTELYFIKIKDKKSGFQQ</sequence>
<evidence type="ECO:0000313" key="2">
    <source>
        <dbReference type="EMBL" id="RLT75223.1"/>
    </source>
</evidence>
<gene>
    <name evidence="1" type="ORF">B5F32_05595</name>
    <name evidence="2" type="ORF">D7V78_01520</name>
</gene>
<dbReference type="RefSeq" id="WP_087343047.1">
    <property type="nucleotide sequence ID" value="NZ_NFJX01000003.1"/>
</dbReference>
<organism evidence="1 3">
    <name type="scientific">Parabacteroides distasonis</name>
    <dbReference type="NCBI Taxonomy" id="823"/>
    <lineage>
        <taxon>Bacteria</taxon>
        <taxon>Pseudomonadati</taxon>
        <taxon>Bacteroidota</taxon>
        <taxon>Bacteroidia</taxon>
        <taxon>Bacteroidales</taxon>
        <taxon>Tannerellaceae</taxon>
        <taxon>Parabacteroides</taxon>
    </lineage>
</organism>
<proteinExistence type="predicted"/>